<reference evidence="1" key="1">
    <citation type="journal article" date="2023" name="Science">
        <title>Genome structures resolve the early diversification of teleost fishes.</title>
        <authorList>
            <person name="Parey E."/>
            <person name="Louis A."/>
            <person name="Montfort J."/>
            <person name="Bouchez O."/>
            <person name="Roques C."/>
            <person name="Iampietro C."/>
            <person name="Lluch J."/>
            <person name="Castinel A."/>
            <person name="Donnadieu C."/>
            <person name="Desvignes T."/>
            <person name="Floi Bucao C."/>
            <person name="Jouanno E."/>
            <person name="Wen M."/>
            <person name="Mejri S."/>
            <person name="Dirks R."/>
            <person name="Jansen H."/>
            <person name="Henkel C."/>
            <person name="Chen W.J."/>
            <person name="Zahm M."/>
            <person name="Cabau C."/>
            <person name="Klopp C."/>
            <person name="Thompson A.W."/>
            <person name="Robinson-Rechavi M."/>
            <person name="Braasch I."/>
            <person name="Lecointre G."/>
            <person name="Bobe J."/>
            <person name="Postlethwait J.H."/>
            <person name="Berthelot C."/>
            <person name="Roest Crollius H."/>
            <person name="Guiguen Y."/>
        </authorList>
    </citation>
    <scope>NUCLEOTIDE SEQUENCE</scope>
    <source>
        <strain evidence="1">Concon-B</strain>
    </source>
</reference>
<sequence length="72" mass="8222">MDIPVLFTWSLLSLHFNPPELDPLSPGETSVEDYLSEPRSWVFSPPHSSHMGGTWECMIGQNVERRVWLQPG</sequence>
<dbReference type="Proteomes" id="UP001152803">
    <property type="component" value="Unassembled WGS sequence"/>
</dbReference>
<dbReference type="EMBL" id="JAFJMO010000005">
    <property type="protein sequence ID" value="KAJ8275896.1"/>
    <property type="molecule type" value="Genomic_DNA"/>
</dbReference>
<organism evidence="1 2">
    <name type="scientific">Conger conger</name>
    <name type="common">Conger eel</name>
    <name type="synonym">Muraena conger</name>
    <dbReference type="NCBI Taxonomy" id="82655"/>
    <lineage>
        <taxon>Eukaryota</taxon>
        <taxon>Metazoa</taxon>
        <taxon>Chordata</taxon>
        <taxon>Craniata</taxon>
        <taxon>Vertebrata</taxon>
        <taxon>Euteleostomi</taxon>
        <taxon>Actinopterygii</taxon>
        <taxon>Neopterygii</taxon>
        <taxon>Teleostei</taxon>
        <taxon>Anguilliformes</taxon>
        <taxon>Congridae</taxon>
        <taxon>Conger</taxon>
    </lineage>
</organism>
<evidence type="ECO:0000313" key="1">
    <source>
        <dbReference type="EMBL" id="KAJ8275896.1"/>
    </source>
</evidence>
<dbReference type="OrthoDB" id="10068969at2759"/>
<accession>A0A9Q1DPK2</accession>
<proteinExistence type="predicted"/>
<evidence type="ECO:0000313" key="2">
    <source>
        <dbReference type="Proteomes" id="UP001152803"/>
    </source>
</evidence>
<keyword evidence="2" id="KW-1185">Reference proteome</keyword>
<gene>
    <name evidence="1" type="ORF">COCON_G00076480</name>
</gene>
<name>A0A9Q1DPK2_CONCO</name>
<protein>
    <submittedName>
        <fullName evidence="1">Uncharacterized protein</fullName>
    </submittedName>
</protein>
<dbReference type="AlphaFoldDB" id="A0A9Q1DPK2"/>
<comment type="caution">
    <text evidence="1">The sequence shown here is derived from an EMBL/GenBank/DDBJ whole genome shotgun (WGS) entry which is preliminary data.</text>
</comment>